<dbReference type="InterPro" id="IPR017904">
    <property type="entry name" value="ADF/Cofilin"/>
</dbReference>
<comment type="subcellular location">
    <subcellularLocation>
        <location evidence="1">Nucleus matrix</location>
    </subcellularLocation>
</comment>
<dbReference type="PANTHER" id="PTHR11913">
    <property type="entry name" value="COFILIN-RELATED"/>
    <property type="match status" value="1"/>
</dbReference>
<dbReference type="InterPro" id="IPR002108">
    <property type="entry name" value="ADF-H"/>
</dbReference>
<organism evidence="8 9">
    <name type="scientific">Rhizoctonia solani</name>
    <dbReference type="NCBI Taxonomy" id="456999"/>
    <lineage>
        <taxon>Eukaryota</taxon>
        <taxon>Fungi</taxon>
        <taxon>Dikarya</taxon>
        <taxon>Basidiomycota</taxon>
        <taxon>Agaricomycotina</taxon>
        <taxon>Agaricomycetes</taxon>
        <taxon>Cantharellales</taxon>
        <taxon>Ceratobasidiaceae</taxon>
        <taxon>Rhizoctonia</taxon>
    </lineage>
</organism>
<keyword evidence="4" id="KW-0009">Actin-binding</keyword>
<name>A0A8H7HEK5_9AGAM</name>
<protein>
    <recommendedName>
        <fullName evidence="3">Cofilin</fullName>
    </recommendedName>
    <alternativeName>
        <fullName evidence="5">Actin-depolymerizing factor 1</fullName>
    </alternativeName>
</protein>
<feature type="region of interest" description="Disordered" evidence="6">
    <location>
        <begin position="59"/>
        <end position="199"/>
    </location>
</feature>
<feature type="domain" description="ADF-H" evidence="7">
    <location>
        <begin position="191"/>
        <end position="327"/>
    </location>
</feature>
<gene>
    <name evidence="8" type="ORF">RHS04_00643</name>
</gene>
<evidence type="ECO:0000256" key="2">
    <source>
        <dbReference type="ARBA" id="ARBA00006844"/>
    </source>
</evidence>
<dbReference type="Proteomes" id="UP000650582">
    <property type="component" value="Unassembled WGS sequence"/>
</dbReference>
<dbReference type="CDD" id="cd11286">
    <property type="entry name" value="ADF_cofilin_like"/>
    <property type="match status" value="1"/>
</dbReference>
<evidence type="ECO:0000256" key="1">
    <source>
        <dbReference type="ARBA" id="ARBA00004109"/>
    </source>
</evidence>
<dbReference type="GO" id="GO:0003779">
    <property type="term" value="F:actin binding"/>
    <property type="evidence" value="ECO:0007669"/>
    <property type="project" value="UniProtKB-KW"/>
</dbReference>
<evidence type="ECO:0000256" key="4">
    <source>
        <dbReference type="ARBA" id="ARBA00023203"/>
    </source>
</evidence>
<evidence type="ECO:0000313" key="8">
    <source>
        <dbReference type="EMBL" id="KAF8685552.1"/>
    </source>
</evidence>
<dbReference type="SUPFAM" id="SSF55753">
    <property type="entry name" value="Actin depolymerizing proteins"/>
    <property type="match status" value="1"/>
</dbReference>
<dbReference type="Pfam" id="PF00241">
    <property type="entry name" value="Cofilin_ADF"/>
    <property type="match status" value="1"/>
</dbReference>
<accession>A0A8H7HEK5</accession>
<comment type="caution">
    <text evidence="8">The sequence shown here is derived from an EMBL/GenBank/DDBJ whole genome shotgun (WGS) entry which is preliminary data.</text>
</comment>
<dbReference type="GO" id="GO:0015629">
    <property type="term" value="C:actin cytoskeleton"/>
    <property type="evidence" value="ECO:0007669"/>
    <property type="project" value="InterPro"/>
</dbReference>
<dbReference type="GO" id="GO:0016363">
    <property type="term" value="C:nuclear matrix"/>
    <property type="evidence" value="ECO:0007669"/>
    <property type="project" value="UniProtKB-SubCell"/>
</dbReference>
<dbReference type="GO" id="GO:0030042">
    <property type="term" value="P:actin filament depolymerization"/>
    <property type="evidence" value="ECO:0007669"/>
    <property type="project" value="InterPro"/>
</dbReference>
<dbReference type="PROSITE" id="PS51263">
    <property type="entry name" value="ADF_H"/>
    <property type="match status" value="1"/>
</dbReference>
<dbReference type="EMBL" id="JACYCC010000021">
    <property type="protein sequence ID" value="KAF8685552.1"/>
    <property type="molecule type" value="Genomic_DNA"/>
</dbReference>
<feature type="compositionally biased region" description="Basic and acidic residues" evidence="6">
    <location>
        <begin position="122"/>
        <end position="136"/>
    </location>
</feature>
<dbReference type="PRINTS" id="PR00006">
    <property type="entry name" value="COFILIN"/>
</dbReference>
<evidence type="ECO:0000313" key="9">
    <source>
        <dbReference type="Proteomes" id="UP000650582"/>
    </source>
</evidence>
<proteinExistence type="inferred from homology"/>
<dbReference type="AlphaFoldDB" id="A0A8H7HEK5"/>
<dbReference type="SMART" id="SM00102">
    <property type="entry name" value="ADF"/>
    <property type="match status" value="1"/>
</dbReference>
<evidence type="ECO:0000259" key="7">
    <source>
        <dbReference type="PROSITE" id="PS51263"/>
    </source>
</evidence>
<sequence length="330" mass="35683">MASRLGIRLATRSLRQPVARVQLGRRAMSSATPKQSSDAPWIGIAAIITVGGFATILGGGDKAAHHASKPKASAKEEPKEEHKEKSSSKGAPQKSDDNEAGADNVDGSVSPAEVQESIKQSIKVDEPSTAKAEEAKSSGPPKKSTDSGSESGDDEYVKVENISAKDTQEALAQSEKADVPAIAKPTEEKEARSKSGSACQDAYQELKLGKKKKYVIFKLSEDMKQIVVDKTSDDPNYETFVKDLPEVTLIDEPRWAVYDVQYEKSGAGQRNKLTFFSWNPDSATIKKKMVYSSSKEAIRKSLDGIAAEIQGTALDEVSWEAVLEKVSRGY</sequence>
<evidence type="ECO:0000256" key="6">
    <source>
        <dbReference type="SAM" id="MobiDB-lite"/>
    </source>
</evidence>
<feature type="compositionally biased region" description="Basic and acidic residues" evidence="6">
    <location>
        <begin position="73"/>
        <end position="87"/>
    </location>
</feature>
<reference evidence="8" key="1">
    <citation type="submission" date="2020-09" db="EMBL/GenBank/DDBJ databases">
        <title>Comparative genome analyses of four rice-infecting Rhizoctonia solani isolates reveal extensive enrichment of homogalacturonan modification genes.</title>
        <authorList>
            <person name="Lee D.-Y."/>
            <person name="Jeon J."/>
            <person name="Kim K.-T."/>
            <person name="Cheong K."/>
            <person name="Song H."/>
            <person name="Choi G."/>
            <person name="Ko J."/>
            <person name="Opiyo S.O."/>
            <person name="Zuo S."/>
            <person name="Madhav S."/>
            <person name="Lee Y.-H."/>
            <person name="Wang G.-L."/>
        </authorList>
    </citation>
    <scope>NUCLEOTIDE SEQUENCE</scope>
    <source>
        <strain evidence="8">AG1-IA YN-7</strain>
    </source>
</reference>
<dbReference type="Gene3D" id="3.40.20.10">
    <property type="entry name" value="Severin"/>
    <property type="match status" value="1"/>
</dbReference>
<evidence type="ECO:0000256" key="5">
    <source>
        <dbReference type="ARBA" id="ARBA00032427"/>
    </source>
</evidence>
<evidence type="ECO:0000256" key="3">
    <source>
        <dbReference type="ARBA" id="ARBA00015630"/>
    </source>
</evidence>
<comment type="similarity">
    <text evidence="2">Belongs to the actin-binding proteins ADF family.</text>
</comment>
<dbReference type="InterPro" id="IPR029006">
    <property type="entry name" value="ADF-H/Gelsolin-like_dom_sf"/>
</dbReference>